<comment type="caution">
    <text evidence="1">The sequence shown here is derived from an EMBL/GenBank/DDBJ whole genome shotgun (WGS) entry which is preliminary data.</text>
</comment>
<accession>A0ABD2N6J1</accession>
<sequence length="178" mass="20992">LYYWYFIMPETDKEKILRLKTLRKNIFDNIQAVSDYTVDLMDTPENFSKFKVKCWNVEKWRKDFEKLYTSLIAVLALQENADTIFPAEQEICNTFLNNCETIEAMYSDIFERNDDSDQSNTNPFNVKLPKLDLITFDSDIKNFPTYIEMFNALIHKNNTISDIEKFNFLISSIKGSAL</sequence>
<dbReference type="EMBL" id="JABFTP020000062">
    <property type="protein sequence ID" value="KAL3274337.1"/>
    <property type="molecule type" value="Genomic_DNA"/>
</dbReference>
<gene>
    <name evidence="1" type="ORF">HHI36_015736</name>
</gene>
<name>A0ABD2N6J1_9CUCU</name>
<evidence type="ECO:0000313" key="2">
    <source>
        <dbReference type="Proteomes" id="UP001516400"/>
    </source>
</evidence>
<dbReference type="AlphaFoldDB" id="A0ABD2N6J1"/>
<evidence type="ECO:0000313" key="1">
    <source>
        <dbReference type="EMBL" id="KAL3274337.1"/>
    </source>
</evidence>
<proteinExistence type="predicted"/>
<protein>
    <submittedName>
        <fullName evidence="1">Uncharacterized protein</fullName>
    </submittedName>
</protein>
<keyword evidence="2" id="KW-1185">Reference proteome</keyword>
<organism evidence="1 2">
    <name type="scientific">Cryptolaemus montrouzieri</name>
    <dbReference type="NCBI Taxonomy" id="559131"/>
    <lineage>
        <taxon>Eukaryota</taxon>
        <taxon>Metazoa</taxon>
        <taxon>Ecdysozoa</taxon>
        <taxon>Arthropoda</taxon>
        <taxon>Hexapoda</taxon>
        <taxon>Insecta</taxon>
        <taxon>Pterygota</taxon>
        <taxon>Neoptera</taxon>
        <taxon>Endopterygota</taxon>
        <taxon>Coleoptera</taxon>
        <taxon>Polyphaga</taxon>
        <taxon>Cucujiformia</taxon>
        <taxon>Coccinelloidea</taxon>
        <taxon>Coccinellidae</taxon>
        <taxon>Scymninae</taxon>
        <taxon>Scymnini</taxon>
        <taxon>Cryptolaemus</taxon>
    </lineage>
</organism>
<dbReference type="InterPro" id="IPR005312">
    <property type="entry name" value="DUF1759"/>
</dbReference>
<dbReference type="Pfam" id="PF03564">
    <property type="entry name" value="DUF1759"/>
    <property type="match status" value="1"/>
</dbReference>
<dbReference type="Proteomes" id="UP001516400">
    <property type="component" value="Unassembled WGS sequence"/>
</dbReference>
<reference evidence="1 2" key="1">
    <citation type="journal article" date="2021" name="BMC Biol.">
        <title>Horizontally acquired antibacterial genes associated with adaptive radiation of ladybird beetles.</title>
        <authorList>
            <person name="Li H.S."/>
            <person name="Tang X.F."/>
            <person name="Huang Y.H."/>
            <person name="Xu Z.Y."/>
            <person name="Chen M.L."/>
            <person name="Du X.Y."/>
            <person name="Qiu B.Y."/>
            <person name="Chen P.T."/>
            <person name="Zhang W."/>
            <person name="Slipinski A."/>
            <person name="Escalona H.E."/>
            <person name="Waterhouse R.M."/>
            <person name="Zwick A."/>
            <person name="Pang H."/>
        </authorList>
    </citation>
    <scope>NUCLEOTIDE SEQUENCE [LARGE SCALE GENOMIC DNA]</scope>
    <source>
        <strain evidence="1">SYSU2018</strain>
    </source>
</reference>
<feature type="non-terminal residue" evidence="1">
    <location>
        <position position="1"/>
    </location>
</feature>